<evidence type="ECO:0000256" key="2">
    <source>
        <dbReference type="ARBA" id="ARBA00022771"/>
    </source>
</evidence>
<comment type="caution">
    <text evidence="7">The sequence shown here is derived from an EMBL/GenBank/DDBJ whole genome shotgun (WGS) entry which is preliminary data.</text>
</comment>
<dbReference type="PROSITE" id="PS01359">
    <property type="entry name" value="ZF_PHD_1"/>
    <property type="match status" value="1"/>
</dbReference>
<evidence type="ECO:0000256" key="5">
    <source>
        <dbReference type="SAM" id="Phobius"/>
    </source>
</evidence>
<dbReference type="CDD" id="cd15489">
    <property type="entry name" value="PHD_SF"/>
    <property type="match status" value="1"/>
</dbReference>
<evidence type="ECO:0000259" key="6">
    <source>
        <dbReference type="PROSITE" id="PS50016"/>
    </source>
</evidence>
<dbReference type="SMART" id="SM00249">
    <property type="entry name" value="PHD"/>
    <property type="match status" value="1"/>
</dbReference>
<name>A0AAE1K9J6_PETCI</name>
<dbReference type="GO" id="GO:0008270">
    <property type="term" value="F:zinc ion binding"/>
    <property type="evidence" value="ECO:0007669"/>
    <property type="project" value="UniProtKB-KW"/>
</dbReference>
<evidence type="ECO:0000313" key="7">
    <source>
        <dbReference type="EMBL" id="KAK3866170.1"/>
    </source>
</evidence>
<reference evidence="7" key="1">
    <citation type="submission" date="2023-10" db="EMBL/GenBank/DDBJ databases">
        <title>Genome assemblies of two species of porcelain crab, Petrolisthes cinctipes and Petrolisthes manimaculis (Anomura: Porcellanidae).</title>
        <authorList>
            <person name="Angst P."/>
        </authorList>
    </citation>
    <scope>NUCLEOTIDE SEQUENCE</scope>
    <source>
        <strain evidence="7">PB745_01</strain>
        <tissue evidence="7">Gill</tissue>
    </source>
</reference>
<dbReference type="InterPro" id="IPR011011">
    <property type="entry name" value="Znf_FYVE_PHD"/>
</dbReference>
<keyword evidence="5" id="KW-0472">Membrane</keyword>
<dbReference type="InterPro" id="IPR001965">
    <property type="entry name" value="Znf_PHD"/>
</dbReference>
<dbReference type="SUPFAM" id="SSF57903">
    <property type="entry name" value="FYVE/PHD zinc finger"/>
    <property type="match status" value="1"/>
</dbReference>
<sequence length="452" mass="50344">MTGAGGTDSNECGHCREVNDSSKSNVVTCITCKKCFHTSCVYLGGIKGTNLPHVNWLCNHCADAIRKEPTMKTDGLQELKAQLKELKDLVLKGFAEMRGEVNSAVKKSSSEMSVTVEDTVREVVTSAVMNARESMVNGESATEVTDWTEVVKRGNKKKGKNLLVVKANNNDEKATDRKLDIATALTGVPINDSSVAKDRYEEMCPIIEKEIVIIDSSPWYNEAVDRAKKLKKRKERQWRRHKTDLSRLEYTRARNNENKVITARKREYYQNRTVQSAGNVNKLYKILDNITGRKKCNRLPEGFSDDKLANDFIRFFDAKISNIIRSFSDDSEDVLLLQAPVPRYRLTSFTPITPESLKLIVKRAKPTYCANDPLPIVCCCYLLRDAGGLLWGSASLTLSVCVALVIVGGAWATYRPGLALVMLALAALPFIKAASMGQKSQCSSGISRRRMQ</sequence>
<keyword evidence="1" id="KW-0479">Metal-binding</keyword>
<gene>
    <name evidence="7" type="ORF">Pcinc_028272</name>
</gene>
<keyword evidence="8" id="KW-1185">Reference proteome</keyword>
<proteinExistence type="predicted"/>
<evidence type="ECO:0000256" key="3">
    <source>
        <dbReference type="ARBA" id="ARBA00022833"/>
    </source>
</evidence>
<keyword evidence="2 4" id="KW-0863">Zinc-finger</keyword>
<dbReference type="InterPro" id="IPR019787">
    <property type="entry name" value="Znf_PHD-finger"/>
</dbReference>
<dbReference type="PROSITE" id="PS50016">
    <property type="entry name" value="ZF_PHD_2"/>
    <property type="match status" value="1"/>
</dbReference>
<keyword evidence="5" id="KW-0812">Transmembrane</keyword>
<evidence type="ECO:0000256" key="1">
    <source>
        <dbReference type="ARBA" id="ARBA00022723"/>
    </source>
</evidence>
<evidence type="ECO:0000313" key="8">
    <source>
        <dbReference type="Proteomes" id="UP001286313"/>
    </source>
</evidence>
<dbReference type="EMBL" id="JAWQEG010003448">
    <property type="protein sequence ID" value="KAK3866170.1"/>
    <property type="molecule type" value="Genomic_DNA"/>
</dbReference>
<protein>
    <recommendedName>
        <fullName evidence="6">PHD-type domain-containing protein</fullName>
    </recommendedName>
</protein>
<dbReference type="InterPro" id="IPR013083">
    <property type="entry name" value="Znf_RING/FYVE/PHD"/>
</dbReference>
<dbReference type="Proteomes" id="UP001286313">
    <property type="component" value="Unassembled WGS sequence"/>
</dbReference>
<feature type="domain" description="PHD-type" evidence="6">
    <location>
        <begin position="9"/>
        <end position="64"/>
    </location>
</feature>
<keyword evidence="3" id="KW-0862">Zinc</keyword>
<accession>A0AAE1K9J6</accession>
<dbReference type="AlphaFoldDB" id="A0AAE1K9J6"/>
<dbReference type="InterPro" id="IPR019786">
    <property type="entry name" value="Zinc_finger_PHD-type_CS"/>
</dbReference>
<keyword evidence="5" id="KW-1133">Transmembrane helix</keyword>
<evidence type="ECO:0000256" key="4">
    <source>
        <dbReference type="PROSITE-ProRule" id="PRU00146"/>
    </source>
</evidence>
<feature type="transmembrane region" description="Helical" evidence="5">
    <location>
        <begin position="388"/>
        <end position="411"/>
    </location>
</feature>
<dbReference type="Gene3D" id="3.30.40.10">
    <property type="entry name" value="Zinc/RING finger domain, C3HC4 (zinc finger)"/>
    <property type="match status" value="1"/>
</dbReference>
<organism evidence="7 8">
    <name type="scientific">Petrolisthes cinctipes</name>
    <name type="common">Flat porcelain crab</name>
    <dbReference type="NCBI Taxonomy" id="88211"/>
    <lineage>
        <taxon>Eukaryota</taxon>
        <taxon>Metazoa</taxon>
        <taxon>Ecdysozoa</taxon>
        <taxon>Arthropoda</taxon>
        <taxon>Crustacea</taxon>
        <taxon>Multicrustacea</taxon>
        <taxon>Malacostraca</taxon>
        <taxon>Eumalacostraca</taxon>
        <taxon>Eucarida</taxon>
        <taxon>Decapoda</taxon>
        <taxon>Pleocyemata</taxon>
        <taxon>Anomura</taxon>
        <taxon>Galatheoidea</taxon>
        <taxon>Porcellanidae</taxon>
        <taxon>Petrolisthes</taxon>
    </lineage>
</organism>